<gene>
    <name evidence="18" type="ORF">ACFSR3_11815</name>
</gene>
<keyword evidence="11 15" id="KW-0472">Membrane</keyword>
<name>A0ABW5NUG7_9FLAO</name>
<evidence type="ECO:0000256" key="7">
    <source>
        <dbReference type="ARBA" id="ARBA00022729"/>
    </source>
</evidence>
<evidence type="ECO:0000256" key="6">
    <source>
        <dbReference type="ARBA" id="ARBA00022692"/>
    </source>
</evidence>
<dbReference type="PROSITE" id="PS51257">
    <property type="entry name" value="PROKAR_LIPOPROTEIN"/>
    <property type="match status" value="1"/>
</dbReference>
<keyword evidence="7" id="KW-0732">Signal</keyword>
<evidence type="ECO:0000256" key="10">
    <source>
        <dbReference type="ARBA" id="ARBA00023114"/>
    </source>
</evidence>
<dbReference type="Pfam" id="PF02563">
    <property type="entry name" value="Poly_export"/>
    <property type="match status" value="1"/>
</dbReference>
<sequence>MKTTLKYLFIVLILSSCKTQNLLVSKEQKPEDKNTFLYDSDYQYRIRKDDKISISVWGEDDLSVGSVYGIYNSNEVYGKWLMVDINGNIEVPKIGTTNVLGKTVPELKNILTEKLKKWLVNPIVDIKVLNKEITILGEVRNPNTIQVDKDNVTLLELISKTGGFEFYANLKSIKVLRQEGENVRVTNIDLTTANDILNTNIQLHPGDVVIVPSKKNKEFDKRIATIIPLATTVSAAAILVGLL</sequence>
<dbReference type="EMBL" id="JBHUMD010000026">
    <property type="protein sequence ID" value="MFD2602746.1"/>
    <property type="molecule type" value="Genomic_DNA"/>
</dbReference>
<dbReference type="InterPro" id="IPR003715">
    <property type="entry name" value="Poly_export_N"/>
</dbReference>
<dbReference type="Gene3D" id="3.10.560.10">
    <property type="entry name" value="Outer membrane lipoprotein wza domain like"/>
    <property type="match status" value="1"/>
</dbReference>
<dbReference type="InterPro" id="IPR049712">
    <property type="entry name" value="Poly_export"/>
</dbReference>
<dbReference type="InterPro" id="IPR054765">
    <property type="entry name" value="SLBB_dom"/>
</dbReference>
<evidence type="ECO:0000259" key="16">
    <source>
        <dbReference type="Pfam" id="PF02563"/>
    </source>
</evidence>
<evidence type="ECO:0000256" key="3">
    <source>
        <dbReference type="ARBA" id="ARBA00022448"/>
    </source>
</evidence>
<comment type="caution">
    <text evidence="18">The sequence shown here is derived from an EMBL/GenBank/DDBJ whole genome shotgun (WGS) entry which is preliminary data.</text>
</comment>
<evidence type="ECO:0000256" key="4">
    <source>
        <dbReference type="ARBA" id="ARBA00022452"/>
    </source>
</evidence>
<keyword evidence="13" id="KW-0998">Cell outer membrane</keyword>
<proteinExistence type="inferred from homology"/>
<keyword evidence="6 15" id="KW-0812">Transmembrane</keyword>
<keyword evidence="9" id="KW-0406">Ion transport</keyword>
<evidence type="ECO:0000256" key="1">
    <source>
        <dbReference type="ARBA" id="ARBA00004571"/>
    </source>
</evidence>
<evidence type="ECO:0000256" key="9">
    <source>
        <dbReference type="ARBA" id="ARBA00023065"/>
    </source>
</evidence>
<dbReference type="PANTHER" id="PTHR33619:SF3">
    <property type="entry name" value="POLYSACCHARIDE EXPORT PROTEIN GFCE-RELATED"/>
    <property type="match status" value="1"/>
</dbReference>
<evidence type="ECO:0000256" key="15">
    <source>
        <dbReference type="SAM" id="Phobius"/>
    </source>
</evidence>
<feature type="domain" description="Polysaccharide export protein N-terminal" evidence="16">
    <location>
        <begin position="40"/>
        <end position="128"/>
    </location>
</feature>
<evidence type="ECO:0000313" key="18">
    <source>
        <dbReference type="EMBL" id="MFD2602746.1"/>
    </source>
</evidence>
<evidence type="ECO:0000313" key="19">
    <source>
        <dbReference type="Proteomes" id="UP001597480"/>
    </source>
</evidence>
<keyword evidence="4" id="KW-1134">Transmembrane beta strand</keyword>
<dbReference type="RefSeq" id="WP_379821181.1">
    <property type="nucleotide sequence ID" value="NZ_JBHUMD010000026.1"/>
</dbReference>
<protein>
    <submittedName>
        <fullName evidence="18">Polysaccharide biosynthesis/export family protein</fullName>
    </submittedName>
</protein>
<reference evidence="19" key="1">
    <citation type="journal article" date="2019" name="Int. J. Syst. Evol. Microbiol.">
        <title>The Global Catalogue of Microorganisms (GCM) 10K type strain sequencing project: providing services to taxonomists for standard genome sequencing and annotation.</title>
        <authorList>
            <consortium name="The Broad Institute Genomics Platform"/>
            <consortium name="The Broad Institute Genome Sequencing Center for Infectious Disease"/>
            <person name="Wu L."/>
            <person name="Ma J."/>
        </authorList>
    </citation>
    <scope>NUCLEOTIDE SEQUENCE [LARGE SCALE GENOMIC DNA]</scope>
    <source>
        <strain evidence="19">KCTC 42107</strain>
    </source>
</reference>
<feature type="transmembrane region" description="Helical" evidence="15">
    <location>
        <begin position="223"/>
        <end position="242"/>
    </location>
</feature>
<evidence type="ECO:0000256" key="11">
    <source>
        <dbReference type="ARBA" id="ARBA00023136"/>
    </source>
</evidence>
<dbReference type="PANTHER" id="PTHR33619">
    <property type="entry name" value="POLYSACCHARIDE EXPORT PROTEIN GFCE-RELATED"/>
    <property type="match status" value="1"/>
</dbReference>
<comment type="similarity">
    <text evidence="2">Belongs to the BexD/CtrA/VexA family.</text>
</comment>
<evidence type="ECO:0000256" key="12">
    <source>
        <dbReference type="ARBA" id="ARBA00023139"/>
    </source>
</evidence>
<evidence type="ECO:0000259" key="17">
    <source>
        <dbReference type="Pfam" id="PF22461"/>
    </source>
</evidence>
<accession>A0ABW5NUG7</accession>
<organism evidence="18 19">
    <name type="scientific">Flavobacterium suzhouense</name>
    <dbReference type="NCBI Taxonomy" id="1529638"/>
    <lineage>
        <taxon>Bacteria</taxon>
        <taxon>Pseudomonadati</taxon>
        <taxon>Bacteroidota</taxon>
        <taxon>Flavobacteriia</taxon>
        <taxon>Flavobacteriales</taxon>
        <taxon>Flavobacteriaceae</taxon>
        <taxon>Flavobacterium</taxon>
    </lineage>
</organism>
<evidence type="ECO:0000256" key="2">
    <source>
        <dbReference type="ARBA" id="ARBA00009450"/>
    </source>
</evidence>
<keyword evidence="15" id="KW-1133">Transmembrane helix</keyword>
<keyword evidence="10" id="KW-0626">Porin</keyword>
<comment type="subcellular location">
    <subcellularLocation>
        <location evidence="1">Cell outer membrane</location>
        <topology evidence="1">Multi-pass membrane protein</topology>
    </subcellularLocation>
</comment>
<evidence type="ECO:0000256" key="5">
    <source>
        <dbReference type="ARBA" id="ARBA00022597"/>
    </source>
</evidence>
<keyword evidence="14" id="KW-0449">Lipoprotein</keyword>
<keyword evidence="19" id="KW-1185">Reference proteome</keyword>
<keyword evidence="5" id="KW-0762">Sugar transport</keyword>
<dbReference type="Proteomes" id="UP001597480">
    <property type="component" value="Unassembled WGS sequence"/>
</dbReference>
<evidence type="ECO:0000256" key="14">
    <source>
        <dbReference type="ARBA" id="ARBA00023288"/>
    </source>
</evidence>
<keyword evidence="8" id="KW-0625">Polysaccharide transport</keyword>
<evidence type="ECO:0000256" key="13">
    <source>
        <dbReference type="ARBA" id="ARBA00023237"/>
    </source>
</evidence>
<dbReference type="Pfam" id="PF22461">
    <property type="entry name" value="SLBB_2"/>
    <property type="match status" value="1"/>
</dbReference>
<keyword evidence="3" id="KW-0813">Transport</keyword>
<feature type="domain" description="SLBB" evidence="17">
    <location>
        <begin position="131"/>
        <end position="211"/>
    </location>
</feature>
<keyword evidence="12" id="KW-0564">Palmitate</keyword>
<evidence type="ECO:0000256" key="8">
    <source>
        <dbReference type="ARBA" id="ARBA00023047"/>
    </source>
</evidence>